<dbReference type="AlphaFoldDB" id="A0A1E4TN66"/>
<accession>A0A1E4TN66</accession>
<evidence type="ECO:0000313" key="1">
    <source>
        <dbReference type="EMBL" id="ODV93108.1"/>
    </source>
</evidence>
<gene>
    <name evidence="1" type="ORF">PACTADRAFT_87388</name>
</gene>
<dbReference type="STRING" id="669874.A0A1E4TN66"/>
<dbReference type="OrthoDB" id="4061106at2759"/>
<organism evidence="1 2">
    <name type="scientific">Pachysolen tannophilus NRRL Y-2460</name>
    <dbReference type="NCBI Taxonomy" id="669874"/>
    <lineage>
        <taxon>Eukaryota</taxon>
        <taxon>Fungi</taxon>
        <taxon>Dikarya</taxon>
        <taxon>Ascomycota</taxon>
        <taxon>Saccharomycotina</taxon>
        <taxon>Pichiomycetes</taxon>
        <taxon>Pachysolenaceae</taxon>
        <taxon>Pachysolen</taxon>
    </lineage>
</organism>
<keyword evidence="2" id="KW-1185">Reference proteome</keyword>
<dbReference type="EMBL" id="KV454019">
    <property type="protein sequence ID" value="ODV93108.1"/>
    <property type="molecule type" value="Genomic_DNA"/>
</dbReference>
<evidence type="ECO:0000313" key="2">
    <source>
        <dbReference type="Proteomes" id="UP000094236"/>
    </source>
</evidence>
<dbReference type="Proteomes" id="UP000094236">
    <property type="component" value="Unassembled WGS sequence"/>
</dbReference>
<sequence length="336" mass="39096">MSSVSILALPLRHVSGTKNFVGFSSLRYFSKSLFLKNLQAEYEKEIDDYIFYERQPKRLKPYLFRPKHASDILAANMIDKETGRPILPIIFKGNPKKNYLLKLISGISNYEDFLKIRNYIFQLAELNTGYLNDQHIVNFLFKSVELGKFSIALTTVYTLKNLEKIYTENIVKAIFFLQLLKQYKLDKVTSLDMDTLNSKLNNGLKNYNNKNLESYSSVLNLLAYSNFFKNYNDNNFDQSSSQSFTNFTKPYLNNLTSKNFQIPQANLFSKIDTNISFVDLQVKEILENHVSPFLNKMEQKILIPCEKSDLFVEIESQSNFYSNSKTNEEQDNKSEN</sequence>
<reference evidence="2" key="1">
    <citation type="submission" date="2016-05" db="EMBL/GenBank/DDBJ databases">
        <title>Comparative genomics of biotechnologically important yeasts.</title>
        <authorList>
            <consortium name="DOE Joint Genome Institute"/>
            <person name="Riley R."/>
            <person name="Haridas S."/>
            <person name="Wolfe K.H."/>
            <person name="Lopes M.R."/>
            <person name="Hittinger C.T."/>
            <person name="Goker M."/>
            <person name="Salamov A."/>
            <person name="Wisecaver J."/>
            <person name="Long T.M."/>
            <person name="Aerts A.L."/>
            <person name="Barry K."/>
            <person name="Choi C."/>
            <person name="Clum A."/>
            <person name="Coughlan A.Y."/>
            <person name="Deshpande S."/>
            <person name="Douglass A.P."/>
            <person name="Hanson S.J."/>
            <person name="Klenk H.-P."/>
            <person name="Labutti K."/>
            <person name="Lapidus A."/>
            <person name="Lindquist E."/>
            <person name="Lipzen A."/>
            <person name="Meier-Kolthoff J.P."/>
            <person name="Ohm R.A."/>
            <person name="Otillar R.P."/>
            <person name="Pangilinan J."/>
            <person name="Peng Y."/>
            <person name="Rokas A."/>
            <person name="Rosa C.A."/>
            <person name="Scheuner C."/>
            <person name="Sibirny A.A."/>
            <person name="Slot J.C."/>
            <person name="Stielow J.B."/>
            <person name="Sun H."/>
            <person name="Kurtzman C.P."/>
            <person name="Blackwell M."/>
            <person name="Grigoriev I.V."/>
            <person name="Jeffries T.W."/>
        </authorList>
    </citation>
    <scope>NUCLEOTIDE SEQUENCE [LARGE SCALE GENOMIC DNA]</scope>
    <source>
        <strain evidence="2">NRRL Y-2460</strain>
    </source>
</reference>
<name>A0A1E4TN66_PACTA</name>
<proteinExistence type="predicted"/>
<protein>
    <submittedName>
        <fullName evidence="1">Uncharacterized protein</fullName>
    </submittedName>
</protein>